<dbReference type="PANTHER" id="PTHR33745">
    <property type="entry name" value="RSBT ANTAGONIST PROTEIN RSBS-RELATED"/>
    <property type="match status" value="1"/>
</dbReference>
<gene>
    <name evidence="4" type="ORF">C0184_04140</name>
</gene>
<dbReference type="InterPro" id="IPR000700">
    <property type="entry name" value="PAS-assoc_C"/>
</dbReference>
<dbReference type="InterPro" id="IPR001610">
    <property type="entry name" value="PAC"/>
</dbReference>
<feature type="domain" description="STAS" evidence="3">
    <location>
        <begin position="159"/>
        <end position="270"/>
    </location>
</feature>
<dbReference type="GO" id="GO:0016301">
    <property type="term" value="F:kinase activity"/>
    <property type="evidence" value="ECO:0007669"/>
    <property type="project" value="UniProtKB-KW"/>
</dbReference>
<dbReference type="NCBIfam" id="TIGR00229">
    <property type="entry name" value="sensory_box"/>
    <property type="match status" value="1"/>
</dbReference>
<feature type="domain" description="PAC" evidence="2">
    <location>
        <begin position="90"/>
        <end position="142"/>
    </location>
</feature>
<evidence type="ECO:0000313" key="5">
    <source>
        <dbReference type="Proteomes" id="UP000243376"/>
    </source>
</evidence>
<dbReference type="InterPro" id="IPR000014">
    <property type="entry name" value="PAS"/>
</dbReference>
<dbReference type="Pfam" id="PF08447">
    <property type="entry name" value="PAS_3"/>
    <property type="match status" value="1"/>
</dbReference>
<evidence type="ECO:0000313" key="4">
    <source>
        <dbReference type="EMBL" id="PMP84201.1"/>
    </source>
</evidence>
<dbReference type="Pfam" id="PF01740">
    <property type="entry name" value="STAS"/>
    <property type="match status" value="1"/>
</dbReference>
<dbReference type="Gene3D" id="3.30.450.20">
    <property type="entry name" value="PAS domain"/>
    <property type="match status" value="1"/>
</dbReference>
<dbReference type="PROSITE" id="PS50113">
    <property type="entry name" value="PAC"/>
    <property type="match status" value="1"/>
</dbReference>
<evidence type="ECO:0000259" key="3">
    <source>
        <dbReference type="PROSITE" id="PS50801"/>
    </source>
</evidence>
<dbReference type="InterPro" id="IPR002645">
    <property type="entry name" value="STAS_dom"/>
</dbReference>
<accession>A0A2J6X9T1</accession>
<dbReference type="InterPro" id="IPR036513">
    <property type="entry name" value="STAS_dom_sf"/>
</dbReference>
<proteinExistence type="predicted"/>
<evidence type="ECO:0000259" key="2">
    <source>
        <dbReference type="PROSITE" id="PS50113"/>
    </source>
</evidence>
<keyword evidence="4" id="KW-0418">Kinase</keyword>
<dbReference type="CDD" id="cd07041">
    <property type="entry name" value="STAS_RsbR_RsbS_like"/>
    <property type="match status" value="1"/>
</dbReference>
<dbReference type="SUPFAM" id="SSF55785">
    <property type="entry name" value="PYP-like sensor domain (PAS domain)"/>
    <property type="match status" value="1"/>
</dbReference>
<sequence length="295" mass="32865">MTPDPQQILRELNDLRHRYAMLVRALRLMIYDYDVATGAIVWSGETVAVCGREVNELDGGIAQWEALIHPDDREQALKLLNEAEANLSEYDVEYRFQHKNGSYVWIFDRGYFLAGPDGKAARMVGMMQNISEIKAIEFERLQMQEEIIAAQERALRELSTPLVPISDRAVALPLVGSIDQRRANLIIETLLEGVANRGAEMVIIDITGVNTVDTFIADALIRAARAVRLLGAHVILTGISPEVAQTLVSLGANLSVFETRATLQDGIALVMNNHLSPSARRSDNPINPLIRRRKE</sequence>
<keyword evidence="1" id="KW-0597">Phosphoprotein</keyword>
<dbReference type="InterPro" id="IPR035965">
    <property type="entry name" value="PAS-like_dom_sf"/>
</dbReference>
<comment type="caution">
    <text evidence="4">The sequence shown here is derived from an EMBL/GenBank/DDBJ whole genome shotgun (WGS) entry which is preliminary data.</text>
</comment>
<dbReference type="SMART" id="SM00086">
    <property type="entry name" value="PAC"/>
    <property type="match status" value="1"/>
</dbReference>
<dbReference type="AlphaFoldDB" id="A0A2J6X9T1"/>
<reference evidence="4 5" key="1">
    <citation type="submission" date="2018-01" db="EMBL/GenBank/DDBJ databases">
        <title>Metagenomic assembled genomes from two thermal pools in the Uzon Caldera, Kamchatka, Russia.</title>
        <authorList>
            <person name="Wilkins L."/>
            <person name="Ettinger C."/>
        </authorList>
    </citation>
    <scope>NUCLEOTIDE SEQUENCE [LARGE SCALE GENOMIC DNA]</scope>
    <source>
        <strain evidence="4">ZAV-02</strain>
    </source>
</reference>
<protein>
    <submittedName>
        <fullName evidence="4">Histidine kinase</fullName>
    </submittedName>
</protein>
<name>A0A2J6X9T1_9CHLR</name>
<dbReference type="PROSITE" id="PS50801">
    <property type="entry name" value="STAS"/>
    <property type="match status" value="1"/>
</dbReference>
<evidence type="ECO:0000256" key="1">
    <source>
        <dbReference type="ARBA" id="ARBA00022553"/>
    </source>
</evidence>
<dbReference type="Proteomes" id="UP000243376">
    <property type="component" value="Unassembled WGS sequence"/>
</dbReference>
<dbReference type="InterPro" id="IPR013655">
    <property type="entry name" value="PAS_fold_3"/>
</dbReference>
<dbReference type="Gene3D" id="3.30.750.24">
    <property type="entry name" value="STAS domain"/>
    <property type="match status" value="1"/>
</dbReference>
<dbReference type="PANTHER" id="PTHR33745:SF3">
    <property type="entry name" value="RSBT CO-ANTAGONIST PROTEIN RSBRC"/>
    <property type="match status" value="1"/>
</dbReference>
<dbReference type="InterPro" id="IPR051932">
    <property type="entry name" value="Bact_StressResp_Reg"/>
</dbReference>
<dbReference type="SUPFAM" id="SSF52091">
    <property type="entry name" value="SpoIIaa-like"/>
    <property type="match status" value="1"/>
</dbReference>
<dbReference type="CDD" id="cd00130">
    <property type="entry name" value="PAS"/>
    <property type="match status" value="1"/>
</dbReference>
<organism evidence="4 5">
    <name type="scientific">Chloroflexus aggregans</name>
    <dbReference type="NCBI Taxonomy" id="152260"/>
    <lineage>
        <taxon>Bacteria</taxon>
        <taxon>Bacillati</taxon>
        <taxon>Chloroflexota</taxon>
        <taxon>Chloroflexia</taxon>
        <taxon>Chloroflexales</taxon>
        <taxon>Chloroflexineae</taxon>
        <taxon>Chloroflexaceae</taxon>
        <taxon>Chloroflexus</taxon>
    </lineage>
</organism>
<keyword evidence="4" id="KW-0808">Transferase</keyword>
<dbReference type="EMBL" id="PNIQ01000273">
    <property type="protein sequence ID" value="PMP84201.1"/>
    <property type="molecule type" value="Genomic_DNA"/>
</dbReference>